<dbReference type="EMBL" id="RRYP01006336">
    <property type="protein sequence ID" value="TNV81283.1"/>
    <property type="molecule type" value="Genomic_DNA"/>
</dbReference>
<feature type="region of interest" description="Disordered" evidence="1">
    <location>
        <begin position="1"/>
        <end position="20"/>
    </location>
</feature>
<proteinExistence type="predicted"/>
<feature type="region of interest" description="Disordered" evidence="1">
    <location>
        <begin position="58"/>
        <end position="79"/>
    </location>
</feature>
<accession>A0A8J8NUB5</accession>
<gene>
    <name evidence="2" type="ORF">FGO68_gene8138</name>
</gene>
<evidence type="ECO:0000256" key="1">
    <source>
        <dbReference type="SAM" id="MobiDB-lite"/>
    </source>
</evidence>
<organism evidence="2 3">
    <name type="scientific">Halteria grandinella</name>
    <dbReference type="NCBI Taxonomy" id="5974"/>
    <lineage>
        <taxon>Eukaryota</taxon>
        <taxon>Sar</taxon>
        <taxon>Alveolata</taxon>
        <taxon>Ciliophora</taxon>
        <taxon>Intramacronucleata</taxon>
        <taxon>Spirotrichea</taxon>
        <taxon>Stichotrichia</taxon>
        <taxon>Sporadotrichida</taxon>
        <taxon>Halteriidae</taxon>
        <taxon>Halteria</taxon>
    </lineage>
</organism>
<name>A0A8J8NUB5_HALGN</name>
<reference evidence="2" key="1">
    <citation type="submission" date="2019-06" db="EMBL/GenBank/DDBJ databases">
        <authorList>
            <person name="Zheng W."/>
        </authorList>
    </citation>
    <scope>NUCLEOTIDE SEQUENCE</scope>
    <source>
        <strain evidence="2">QDHG01</strain>
    </source>
</reference>
<dbReference type="AlphaFoldDB" id="A0A8J8NUB5"/>
<comment type="caution">
    <text evidence="2">The sequence shown here is derived from an EMBL/GenBank/DDBJ whole genome shotgun (WGS) entry which is preliminary data.</text>
</comment>
<dbReference type="Proteomes" id="UP000785679">
    <property type="component" value="Unassembled WGS sequence"/>
</dbReference>
<sequence length="95" mass="10486">MLQQTNSSPVGALSSRPSSEITSCFQLTLTPRSVVMSWNSMTSQQLKTIVFTFNLKSSSHKAKSSPSSNVAKRSNPPAQRAYPGAYRICSRMCRR</sequence>
<keyword evidence="3" id="KW-1185">Reference proteome</keyword>
<evidence type="ECO:0000313" key="2">
    <source>
        <dbReference type="EMBL" id="TNV81283.1"/>
    </source>
</evidence>
<protein>
    <submittedName>
        <fullName evidence="2">Uncharacterized protein</fullName>
    </submittedName>
</protein>
<evidence type="ECO:0000313" key="3">
    <source>
        <dbReference type="Proteomes" id="UP000785679"/>
    </source>
</evidence>